<dbReference type="PANTHER" id="PTHR39460:SF1">
    <property type="entry name" value="C6 TRANSCRIPTION FACTOR"/>
    <property type="match status" value="1"/>
</dbReference>
<dbReference type="AlphaFoldDB" id="A0A2L2SPV5"/>
<reference evidence="3" key="1">
    <citation type="submission" date="2014-10" db="EMBL/GenBank/DDBJ databases">
        <authorList>
            <person name="King R."/>
        </authorList>
    </citation>
    <scope>NUCLEOTIDE SEQUENCE [LARGE SCALE GENOMIC DNA]</scope>
    <source>
        <strain evidence="3">A3/5</strain>
    </source>
</reference>
<evidence type="ECO:0000313" key="3">
    <source>
        <dbReference type="Proteomes" id="UP000245910"/>
    </source>
</evidence>
<proteinExistence type="predicted"/>
<accession>A0A2L2SPV5</accession>
<sequence>MSPLTQYLYINKIRPDFSTADAALSLAIMASTSRPASTAQIRPRLLNSPAPRLRIALALFLLLACLTSTVLARPETSSSLRHRHRIPSIKRSGLYRRKESSKDEDEEDEIVNTIVPSKTASGSKPTTVSIQRAAKTAVSTSTPLPEAFDGNLAAELSTTSDSNCPAFLDSVLSDPSYETCYPLSMMIQTSRGFFEAQRQLLSIVRVLDATCAANVTYCTDFFDSAARNLTTSENCKSEMESGNSIVKQFLNGLKSYEVMYKATCLQTPKDDMYCYANAVTNTTTAANAYFYYLPYNLTLPGSTNPSCGFCTQETMNIYHAASEDRSQPVALTYEDAARQVNTLCGPDFVNSTLPPEETSVAHAFAPSWVGLTLTLASVALFNAVL</sequence>
<dbReference type="PANTHER" id="PTHR39460">
    <property type="entry name" value="EXPRESSED PROTEIN"/>
    <property type="match status" value="1"/>
</dbReference>
<name>A0A2L2SPV5_9HYPO</name>
<evidence type="ECO:0000313" key="2">
    <source>
        <dbReference type="EMBL" id="CEI38820.1"/>
    </source>
</evidence>
<dbReference type="Pfam" id="PF24855">
    <property type="entry name" value="DUF7729"/>
    <property type="match status" value="1"/>
</dbReference>
<evidence type="ECO:0000259" key="1">
    <source>
        <dbReference type="Pfam" id="PF24855"/>
    </source>
</evidence>
<keyword evidence="3" id="KW-1185">Reference proteome</keyword>
<dbReference type="Proteomes" id="UP000245910">
    <property type="component" value="Chromosome IIII"/>
</dbReference>
<feature type="domain" description="DUF7729" evidence="1">
    <location>
        <begin position="143"/>
        <end position="352"/>
    </location>
</feature>
<protein>
    <recommendedName>
        <fullName evidence="1">DUF7729 domain-containing protein</fullName>
    </recommendedName>
</protein>
<dbReference type="InterPro" id="IPR056146">
    <property type="entry name" value="DUF7729"/>
</dbReference>
<organism evidence="2 3">
    <name type="scientific">Fusarium venenatum</name>
    <dbReference type="NCBI Taxonomy" id="56646"/>
    <lineage>
        <taxon>Eukaryota</taxon>
        <taxon>Fungi</taxon>
        <taxon>Dikarya</taxon>
        <taxon>Ascomycota</taxon>
        <taxon>Pezizomycotina</taxon>
        <taxon>Sordariomycetes</taxon>
        <taxon>Hypocreomycetidae</taxon>
        <taxon>Hypocreales</taxon>
        <taxon>Nectriaceae</taxon>
        <taxon>Fusarium</taxon>
    </lineage>
</organism>
<dbReference type="EMBL" id="LN649232">
    <property type="protein sequence ID" value="CEI38820.1"/>
    <property type="molecule type" value="Genomic_DNA"/>
</dbReference>